<feature type="transmembrane region" description="Helical" evidence="1">
    <location>
        <begin position="36"/>
        <end position="56"/>
    </location>
</feature>
<evidence type="ECO:0000313" key="6">
    <source>
        <dbReference type="Proteomes" id="UP001221566"/>
    </source>
</evidence>
<dbReference type="RefSeq" id="WP_120810353.1">
    <property type="nucleotide sequence ID" value="NZ_JAQQKY010000001.1"/>
</dbReference>
<dbReference type="InterPro" id="IPR021309">
    <property type="entry name" value="YgaP-like_TM"/>
</dbReference>
<evidence type="ECO:0000313" key="3">
    <source>
        <dbReference type="EMBL" id="MDC7689276.1"/>
    </source>
</evidence>
<dbReference type="Proteomes" id="UP001221566">
    <property type="component" value="Unassembled WGS sequence"/>
</dbReference>
<sequence>MKQNIGNTERVIRIVVGLAITSLAFIGPASPWALLGLVPVATGVFGWCPPYAMLGINTCKHKS</sequence>
<proteinExistence type="predicted"/>
<name>A0A495BKJ1_VOGIN</name>
<evidence type="ECO:0000259" key="2">
    <source>
        <dbReference type="Pfam" id="PF11127"/>
    </source>
</evidence>
<accession>A0A495BKJ1</accession>
<feature type="transmembrane region" description="Helical" evidence="1">
    <location>
        <begin position="12"/>
        <end position="30"/>
    </location>
</feature>
<keyword evidence="1" id="KW-0472">Membrane</keyword>
<dbReference type="Proteomes" id="UP000279384">
    <property type="component" value="Unassembled WGS sequence"/>
</dbReference>
<dbReference type="EMBL" id="JAQQKY010000001">
    <property type="protein sequence ID" value="MDC7689276.1"/>
    <property type="molecule type" value="Genomic_DNA"/>
</dbReference>
<keyword evidence="1" id="KW-1133">Transmembrane helix</keyword>
<keyword evidence="1" id="KW-0812">Transmembrane</keyword>
<gene>
    <name evidence="4" type="ORF">C8E02_1610</name>
    <name evidence="3" type="ORF">PQU93_00550</name>
</gene>
<evidence type="ECO:0000256" key="1">
    <source>
        <dbReference type="SAM" id="Phobius"/>
    </source>
</evidence>
<feature type="domain" description="Inner membrane protein YgaP-like transmembrane" evidence="2">
    <location>
        <begin position="1"/>
        <end position="61"/>
    </location>
</feature>
<keyword evidence="6" id="KW-1185">Reference proteome</keyword>
<reference evidence="4 5" key="1">
    <citation type="submission" date="2018-10" db="EMBL/GenBank/DDBJ databases">
        <title>Genomic Encyclopedia of Type Strains, Phase IV (KMG-IV): sequencing the most valuable type-strain genomes for metagenomic binning, comparative biology and taxonomic classification.</title>
        <authorList>
            <person name="Goeker M."/>
        </authorList>
    </citation>
    <scope>NUCLEOTIDE SEQUENCE [LARGE SCALE GENOMIC DNA]</scope>
    <source>
        <strain evidence="4 5">DSM 3303</strain>
    </source>
</reference>
<organism evidence="4 5">
    <name type="scientific">Vogesella indigofera</name>
    <name type="common">Pseudomonas indigofera</name>
    <dbReference type="NCBI Taxonomy" id="45465"/>
    <lineage>
        <taxon>Bacteria</taxon>
        <taxon>Pseudomonadati</taxon>
        <taxon>Pseudomonadota</taxon>
        <taxon>Betaproteobacteria</taxon>
        <taxon>Neisseriales</taxon>
        <taxon>Chromobacteriaceae</taxon>
        <taxon>Vogesella</taxon>
    </lineage>
</organism>
<reference evidence="3 6" key="2">
    <citation type="submission" date="2023-01" db="EMBL/GenBank/DDBJ databases">
        <title>Novel species of the genus Vogesella isolated from rivers.</title>
        <authorList>
            <person name="Lu H."/>
        </authorList>
    </citation>
    <scope>NUCLEOTIDE SEQUENCE [LARGE SCALE GENOMIC DNA]</scope>
    <source>
        <strain evidence="3 6">SH7W</strain>
    </source>
</reference>
<comment type="caution">
    <text evidence="4">The sequence shown here is derived from an EMBL/GenBank/DDBJ whole genome shotgun (WGS) entry which is preliminary data.</text>
</comment>
<protein>
    <submittedName>
        <fullName evidence="3">DUF2892 domain-containing protein</fullName>
    </submittedName>
</protein>
<dbReference type="AlphaFoldDB" id="A0A495BKJ1"/>
<dbReference type="Pfam" id="PF11127">
    <property type="entry name" value="YgaP-like_TM"/>
    <property type="match status" value="1"/>
</dbReference>
<evidence type="ECO:0000313" key="5">
    <source>
        <dbReference type="Proteomes" id="UP000279384"/>
    </source>
</evidence>
<evidence type="ECO:0000313" key="4">
    <source>
        <dbReference type="EMBL" id="RKQ60266.1"/>
    </source>
</evidence>
<dbReference type="EMBL" id="RBID01000013">
    <property type="protein sequence ID" value="RKQ60266.1"/>
    <property type="molecule type" value="Genomic_DNA"/>
</dbReference>